<dbReference type="OrthoDB" id="122885at2"/>
<evidence type="ECO:0000313" key="3">
    <source>
        <dbReference type="EMBL" id="RZU39727.1"/>
    </source>
</evidence>
<dbReference type="InterPro" id="IPR013424">
    <property type="entry name" value="Ice-binding_C"/>
</dbReference>
<keyword evidence="1" id="KW-0732">Signal</keyword>
<feature type="chain" id="PRO_5020234936" evidence="1">
    <location>
        <begin position="25"/>
        <end position="200"/>
    </location>
</feature>
<dbReference type="EMBL" id="SHKW01000001">
    <property type="protein sequence ID" value="RZU39727.1"/>
    <property type="molecule type" value="Genomic_DNA"/>
</dbReference>
<proteinExistence type="predicted"/>
<dbReference type="NCBIfam" id="TIGR02595">
    <property type="entry name" value="PEP_CTERM"/>
    <property type="match status" value="1"/>
</dbReference>
<organism evidence="3 4">
    <name type="scientific">Edaphobacter modestus</name>
    <dbReference type="NCBI Taxonomy" id="388466"/>
    <lineage>
        <taxon>Bacteria</taxon>
        <taxon>Pseudomonadati</taxon>
        <taxon>Acidobacteriota</taxon>
        <taxon>Terriglobia</taxon>
        <taxon>Terriglobales</taxon>
        <taxon>Acidobacteriaceae</taxon>
        <taxon>Edaphobacter</taxon>
    </lineage>
</organism>
<dbReference type="RefSeq" id="WP_130417900.1">
    <property type="nucleotide sequence ID" value="NZ_SHKW01000001.1"/>
</dbReference>
<gene>
    <name evidence="3" type="ORF">BDD14_1120</name>
</gene>
<feature type="domain" description="Ice-binding protein C-terminal" evidence="2">
    <location>
        <begin position="141"/>
        <end position="164"/>
    </location>
</feature>
<sequence length="200" mass="20802">MTPIRFRLFAIVATLAASSFLARADTFNFAVSGSAGGISGSGIFTASETGSGDFLIIGITGTGVTGLIAPGGFNGNDNLLFPSSQPVLDSQGFSFTAVDGPDQFDVNVFSDGTGYFAFFRDQDAFTDTLPISFELGPATSPIPEPPTLFLIGTGLLGAAGAVRKGSHIGLRNAIYQRLREVLGLPSSFPQKKSDIPRANL</sequence>
<comment type="caution">
    <text evidence="3">The sequence shown here is derived from an EMBL/GenBank/DDBJ whole genome shotgun (WGS) entry which is preliminary data.</text>
</comment>
<dbReference type="Pfam" id="PF07589">
    <property type="entry name" value="PEP-CTERM"/>
    <property type="match status" value="1"/>
</dbReference>
<name>A0A4Q7YPV4_9BACT</name>
<evidence type="ECO:0000256" key="1">
    <source>
        <dbReference type="SAM" id="SignalP"/>
    </source>
</evidence>
<protein>
    <submittedName>
        <fullName evidence="3">Putative secreted protein with PEP-CTERM sorting signal</fullName>
    </submittedName>
</protein>
<accession>A0A4Q7YPV4</accession>
<dbReference type="AlphaFoldDB" id="A0A4Q7YPV4"/>
<evidence type="ECO:0000259" key="2">
    <source>
        <dbReference type="Pfam" id="PF07589"/>
    </source>
</evidence>
<reference evidence="3 4" key="1">
    <citation type="submission" date="2019-02" db="EMBL/GenBank/DDBJ databases">
        <title>Genomic Encyclopedia of Archaeal and Bacterial Type Strains, Phase II (KMG-II): from individual species to whole genera.</title>
        <authorList>
            <person name="Goeker M."/>
        </authorList>
    </citation>
    <scope>NUCLEOTIDE SEQUENCE [LARGE SCALE GENOMIC DNA]</scope>
    <source>
        <strain evidence="3 4">DSM 18101</strain>
    </source>
</reference>
<feature type="signal peptide" evidence="1">
    <location>
        <begin position="1"/>
        <end position="24"/>
    </location>
</feature>
<evidence type="ECO:0000313" key="4">
    <source>
        <dbReference type="Proteomes" id="UP000292958"/>
    </source>
</evidence>
<dbReference type="Proteomes" id="UP000292958">
    <property type="component" value="Unassembled WGS sequence"/>
</dbReference>
<keyword evidence="4" id="KW-1185">Reference proteome</keyword>